<sequence length="235" mass="26456">MLLKFASSDILQSDLLDVHSGYVAYSIATDTFFTSARFHEKIIGSKSTCIRRRRTTVRGPDQRKVAEIVWAGRVPISVQIIDEVLDGITPLFNGCEGFGSLDETLVFPTRLNGEWVATKDYLYLKCLTSGQNNSSFYLNSLLLSDRFIPAPLAGMGSSYLELRMSTPRALAEMIASFLIVEIIRRNVFDLPRSNFDQHLGPPRDLAPDQWEHRVRKRTPSMLSRLAGGFIPRVKT</sequence>
<dbReference type="Proteomes" id="UP000814140">
    <property type="component" value="Unassembled WGS sequence"/>
</dbReference>
<reference evidence="1" key="1">
    <citation type="submission" date="2021-03" db="EMBL/GenBank/DDBJ databases">
        <authorList>
            <consortium name="DOE Joint Genome Institute"/>
            <person name="Ahrendt S."/>
            <person name="Looney B.P."/>
            <person name="Miyauchi S."/>
            <person name="Morin E."/>
            <person name="Drula E."/>
            <person name="Courty P.E."/>
            <person name="Chicoki N."/>
            <person name="Fauchery L."/>
            <person name="Kohler A."/>
            <person name="Kuo A."/>
            <person name="Labutti K."/>
            <person name="Pangilinan J."/>
            <person name="Lipzen A."/>
            <person name="Riley R."/>
            <person name="Andreopoulos W."/>
            <person name="He G."/>
            <person name="Johnson J."/>
            <person name="Barry K.W."/>
            <person name="Grigoriev I.V."/>
            <person name="Nagy L."/>
            <person name="Hibbett D."/>
            <person name="Henrissat B."/>
            <person name="Matheny P.B."/>
            <person name="Labbe J."/>
            <person name="Martin F."/>
        </authorList>
    </citation>
    <scope>NUCLEOTIDE SEQUENCE</scope>
    <source>
        <strain evidence="1">HHB10654</strain>
    </source>
</reference>
<name>A0ACB8T3L8_9AGAM</name>
<comment type="caution">
    <text evidence="1">The sequence shown here is derived from an EMBL/GenBank/DDBJ whole genome shotgun (WGS) entry which is preliminary data.</text>
</comment>
<evidence type="ECO:0000313" key="1">
    <source>
        <dbReference type="EMBL" id="KAI0063444.1"/>
    </source>
</evidence>
<gene>
    <name evidence="1" type="ORF">BV25DRAFT_1915348</name>
</gene>
<proteinExistence type="predicted"/>
<accession>A0ACB8T3L8</accession>
<reference evidence="1" key="2">
    <citation type="journal article" date="2022" name="New Phytol.">
        <title>Evolutionary transition to the ectomycorrhizal habit in the genomes of a hyperdiverse lineage of mushroom-forming fungi.</title>
        <authorList>
            <person name="Looney B."/>
            <person name="Miyauchi S."/>
            <person name="Morin E."/>
            <person name="Drula E."/>
            <person name="Courty P.E."/>
            <person name="Kohler A."/>
            <person name="Kuo A."/>
            <person name="LaButti K."/>
            <person name="Pangilinan J."/>
            <person name="Lipzen A."/>
            <person name="Riley R."/>
            <person name="Andreopoulos W."/>
            <person name="He G."/>
            <person name="Johnson J."/>
            <person name="Nolan M."/>
            <person name="Tritt A."/>
            <person name="Barry K.W."/>
            <person name="Grigoriev I.V."/>
            <person name="Nagy L.G."/>
            <person name="Hibbett D."/>
            <person name="Henrissat B."/>
            <person name="Matheny P.B."/>
            <person name="Labbe J."/>
            <person name="Martin F.M."/>
        </authorList>
    </citation>
    <scope>NUCLEOTIDE SEQUENCE</scope>
    <source>
        <strain evidence="1">HHB10654</strain>
    </source>
</reference>
<dbReference type="EMBL" id="MU277203">
    <property type="protein sequence ID" value="KAI0063444.1"/>
    <property type="molecule type" value="Genomic_DNA"/>
</dbReference>
<protein>
    <submittedName>
        <fullName evidence="1">Uncharacterized protein</fullName>
    </submittedName>
</protein>
<organism evidence="1 2">
    <name type="scientific">Artomyces pyxidatus</name>
    <dbReference type="NCBI Taxonomy" id="48021"/>
    <lineage>
        <taxon>Eukaryota</taxon>
        <taxon>Fungi</taxon>
        <taxon>Dikarya</taxon>
        <taxon>Basidiomycota</taxon>
        <taxon>Agaricomycotina</taxon>
        <taxon>Agaricomycetes</taxon>
        <taxon>Russulales</taxon>
        <taxon>Auriscalpiaceae</taxon>
        <taxon>Artomyces</taxon>
    </lineage>
</organism>
<evidence type="ECO:0000313" key="2">
    <source>
        <dbReference type="Proteomes" id="UP000814140"/>
    </source>
</evidence>
<keyword evidence="2" id="KW-1185">Reference proteome</keyword>